<feature type="transmembrane region" description="Helical" evidence="5">
    <location>
        <begin position="233"/>
        <end position="250"/>
    </location>
</feature>
<feature type="transmembrane region" description="Helical" evidence="5">
    <location>
        <begin position="388"/>
        <end position="410"/>
    </location>
</feature>
<evidence type="ECO:0000256" key="3">
    <source>
        <dbReference type="ARBA" id="ARBA00022989"/>
    </source>
</evidence>
<organism evidence="6 7">
    <name type="scientific">Glycomyces niveus</name>
    <dbReference type="NCBI Taxonomy" id="2820287"/>
    <lineage>
        <taxon>Bacteria</taxon>
        <taxon>Bacillati</taxon>
        <taxon>Actinomycetota</taxon>
        <taxon>Actinomycetes</taxon>
        <taxon>Glycomycetales</taxon>
        <taxon>Glycomycetaceae</taxon>
        <taxon>Glycomyces</taxon>
    </lineage>
</organism>
<feature type="transmembrane region" description="Helical" evidence="5">
    <location>
        <begin position="193"/>
        <end position="212"/>
    </location>
</feature>
<dbReference type="PANTHER" id="PTHR23514">
    <property type="entry name" value="BYPASS OF STOP CODON PROTEIN 6"/>
    <property type="match status" value="1"/>
</dbReference>
<accession>A0ABS3TXT4</accession>
<dbReference type="Proteomes" id="UP000681341">
    <property type="component" value="Unassembled WGS sequence"/>
</dbReference>
<reference evidence="6 7" key="1">
    <citation type="submission" date="2021-03" db="EMBL/GenBank/DDBJ databases">
        <title>Glycomyces sp. nov., a novel actinomycete isolated from soil.</title>
        <authorList>
            <person name="Yang X."/>
            <person name="Xu X."/>
        </authorList>
    </citation>
    <scope>NUCLEOTIDE SEQUENCE [LARGE SCALE GENOMIC DNA]</scope>
    <source>
        <strain evidence="6 7">NEAU-S30</strain>
    </source>
</reference>
<dbReference type="CDD" id="cd17393">
    <property type="entry name" value="MFS_MosC_like"/>
    <property type="match status" value="1"/>
</dbReference>
<feature type="transmembrane region" description="Helical" evidence="5">
    <location>
        <begin position="103"/>
        <end position="120"/>
    </location>
</feature>
<feature type="transmembrane region" description="Helical" evidence="5">
    <location>
        <begin position="126"/>
        <end position="145"/>
    </location>
</feature>
<dbReference type="InterPro" id="IPR011701">
    <property type="entry name" value="MFS"/>
</dbReference>
<feature type="transmembrane region" description="Helical" evidence="5">
    <location>
        <begin position="360"/>
        <end position="382"/>
    </location>
</feature>
<feature type="transmembrane region" description="Helical" evidence="5">
    <location>
        <begin position="302"/>
        <end position="322"/>
    </location>
</feature>
<feature type="transmembrane region" description="Helical" evidence="5">
    <location>
        <begin position="71"/>
        <end position="91"/>
    </location>
</feature>
<evidence type="ECO:0000256" key="1">
    <source>
        <dbReference type="ARBA" id="ARBA00004141"/>
    </source>
</evidence>
<dbReference type="Gene3D" id="1.20.1250.20">
    <property type="entry name" value="MFS general substrate transporter like domains"/>
    <property type="match status" value="2"/>
</dbReference>
<dbReference type="SUPFAM" id="SSF103473">
    <property type="entry name" value="MFS general substrate transporter"/>
    <property type="match status" value="1"/>
</dbReference>
<evidence type="ECO:0000256" key="4">
    <source>
        <dbReference type="ARBA" id="ARBA00023136"/>
    </source>
</evidence>
<evidence type="ECO:0000313" key="7">
    <source>
        <dbReference type="Proteomes" id="UP000681341"/>
    </source>
</evidence>
<evidence type="ECO:0000256" key="2">
    <source>
        <dbReference type="ARBA" id="ARBA00022692"/>
    </source>
</evidence>
<keyword evidence="7" id="KW-1185">Reference proteome</keyword>
<dbReference type="EMBL" id="JAGFNP010000001">
    <property type="protein sequence ID" value="MBO3731329.1"/>
    <property type="molecule type" value="Genomic_DNA"/>
</dbReference>
<feature type="transmembrane region" description="Helical" evidence="5">
    <location>
        <begin position="270"/>
        <end position="290"/>
    </location>
</feature>
<proteinExistence type="predicted"/>
<dbReference type="InterPro" id="IPR051788">
    <property type="entry name" value="MFS_Transporter"/>
</dbReference>
<gene>
    <name evidence="6" type="ORF">J5V16_00720</name>
</gene>
<feature type="transmembrane region" description="Helical" evidence="5">
    <location>
        <begin position="166"/>
        <end position="187"/>
    </location>
</feature>
<feature type="transmembrane region" description="Helical" evidence="5">
    <location>
        <begin position="328"/>
        <end position="348"/>
    </location>
</feature>
<dbReference type="Pfam" id="PF07690">
    <property type="entry name" value="MFS_1"/>
    <property type="match status" value="1"/>
</dbReference>
<comment type="caution">
    <text evidence="6">The sequence shown here is derived from an EMBL/GenBank/DDBJ whole genome shotgun (WGS) entry which is preliminary data.</text>
</comment>
<keyword evidence="2 5" id="KW-0812">Transmembrane</keyword>
<dbReference type="InterPro" id="IPR036259">
    <property type="entry name" value="MFS_trans_sf"/>
</dbReference>
<comment type="subcellular location">
    <subcellularLocation>
        <location evidence="1">Membrane</location>
        <topology evidence="1">Multi-pass membrane protein</topology>
    </subcellularLocation>
</comment>
<protein>
    <submittedName>
        <fullName evidence="6">MFS transporter</fullName>
    </submittedName>
</protein>
<sequence length="428" mass="43238">MFISRTKPWRCAASRSQGPTAVPTATTTPDLLALRRARIGLHGAFATSGFVMGAWAASLPGIDDRLGLGEAKLGTALLLIQLVGLGSMVLAGRIADRVTSRKLLLWTAPATQLVLIAPALAPNYTTLLACAALYGVGVGFIEVGINAHSVELEQRYGRPIISAFHGLWSLGSALAGAVTAIALGIGFGGQTVLLAVALVSAVAMAAFTSPLLPPPGRDNSGGSSGAPVRRIGVLLLAALFVLGLGGHLIESGAIDWANLHAAKVLEADDALAPLSYTVFAVAMTVFRLFGDPIRAALGPGRTLLWAGATATAGYALVLASGQGGGLPLAWAGWLLAGSGIAIIVPVLFSAIGQAGGTPSNVALISMSGSAGLLIGPAAIGYIAEATSITTGLLVPTVLAAFAAFAGPLTLRRLFKEQAPEPEQTPAAV</sequence>
<evidence type="ECO:0000313" key="6">
    <source>
        <dbReference type="EMBL" id="MBO3731329.1"/>
    </source>
</evidence>
<keyword evidence="4 5" id="KW-0472">Membrane</keyword>
<name>A0ABS3TXT4_9ACTN</name>
<keyword evidence="3 5" id="KW-1133">Transmembrane helix</keyword>
<dbReference type="PANTHER" id="PTHR23514:SF13">
    <property type="entry name" value="INNER MEMBRANE PROTEIN YBJJ"/>
    <property type="match status" value="1"/>
</dbReference>
<feature type="transmembrane region" description="Helical" evidence="5">
    <location>
        <begin position="39"/>
        <end position="59"/>
    </location>
</feature>
<evidence type="ECO:0000256" key="5">
    <source>
        <dbReference type="SAM" id="Phobius"/>
    </source>
</evidence>